<protein>
    <submittedName>
        <fullName evidence="2">Uncharacterized protein</fullName>
    </submittedName>
</protein>
<proteinExistence type="predicted"/>
<keyword evidence="3" id="KW-1185">Reference proteome</keyword>
<evidence type="ECO:0000313" key="2">
    <source>
        <dbReference type="EMBL" id="QTL38344.1"/>
    </source>
</evidence>
<reference evidence="2 3" key="1">
    <citation type="submission" date="2021-03" db="EMBL/GenBank/DDBJ databases">
        <title>Complete Genome Sequence Data of Xenorhabdus budapestensis strain C72, a Candidate Biological Control Agent, from China.</title>
        <authorList>
            <person name="LI B."/>
            <person name="WANG S."/>
            <person name="QIU D."/>
        </authorList>
    </citation>
    <scope>NUCLEOTIDE SEQUENCE [LARGE SCALE GENOMIC DNA]</scope>
    <source>
        <strain evidence="2 3">C-7-2</strain>
    </source>
</reference>
<organism evidence="2 3">
    <name type="scientific">Xenorhabdus budapestensis</name>
    <dbReference type="NCBI Taxonomy" id="290110"/>
    <lineage>
        <taxon>Bacteria</taxon>
        <taxon>Pseudomonadati</taxon>
        <taxon>Pseudomonadota</taxon>
        <taxon>Gammaproteobacteria</taxon>
        <taxon>Enterobacterales</taxon>
        <taxon>Morganellaceae</taxon>
        <taxon>Xenorhabdus</taxon>
    </lineage>
</organism>
<name>A0ABX7VHS1_XENBU</name>
<keyword evidence="1" id="KW-0472">Membrane</keyword>
<evidence type="ECO:0000313" key="3">
    <source>
        <dbReference type="Proteomes" id="UP000665047"/>
    </source>
</evidence>
<feature type="transmembrane region" description="Helical" evidence="1">
    <location>
        <begin position="17"/>
        <end position="37"/>
    </location>
</feature>
<dbReference type="EMBL" id="CP072455">
    <property type="protein sequence ID" value="QTL38344.1"/>
    <property type="molecule type" value="Genomic_DNA"/>
</dbReference>
<keyword evidence="1" id="KW-0812">Transmembrane</keyword>
<evidence type="ECO:0000256" key="1">
    <source>
        <dbReference type="SAM" id="Phobius"/>
    </source>
</evidence>
<gene>
    <name evidence="2" type="ORF">HGO23_10440</name>
</gene>
<dbReference type="Proteomes" id="UP000665047">
    <property type="component" value="Chromosome"/>
</dbReference>
<accession>A0ABX7VHS1</accession>
<sequence length="89" mass="10381">MAEMYSGPGHQKRLMELVMGTLFIVLPIIWLVAWAWAEKMHDKVTATFIERENYKLYLIYVSNYLIHDQLALDGLFQFNACIDLVPGFK</sequence>
<keyword evidence="1" id="KW-1133">Transmembrane helix</keyword>
<dbReference type="RefSeq" id="WP_145956639.1">
    <property type="nucleotide sequence ID" value="NZ_CAWNNJ010000068.1"/>
</dbReference>